<dbReference type="Proteomes" id="UP000235371">
    <property type="component" value="Unassembled WGS sequence"/>
</dbReference>
<accession>A0A2J6THV5</accession>
<gene>
    <name evidence="2" type="ORF">K444DRAFT_345967</name>
</gene>
<reference evidence="2 3" key="1">
    <citation type="submission" date="2016-04" db="EMBL/GenBank/DDBJ databases">
        <title>A degradative enzymes factory behind the ericoid mycorrhizal symbiosis.</title>
        <authorList>
            <consortium name="DOE Joint Genome Institute"/>
            <person name="Martino E."/>
            <person name="Morin E."/>
            <person name="Grelet G."/>
            <person name="Kuo A."/>
            <person name="Kohler A."/>
            <person name="Daghino S."/>
            <person name="Barry K."/>
            <person name="Choi C."/>
            <person name="Cichocki N."/>
            <person name="Clum A."/>
            <person name="Copeland A."/>
            <person name="Hainaut M."/>
            <person name="Haridas S."/>
            <person name="Labutti K."/>
            <person name="Lindquist E."/>
            <person name="Lipzen A."/>
            <person name="Khouja H.-R."/>
            <person name="Murat C."/>
            <person name="Ohm R."/>
            <person name="Olson A."/>
            <person name="Spatafora J."/>
            <person name="Veneault-Fourrey C."/>
            <person name="Henrissat B."/>
            <person name="Grigoriev I."/>
            <person name="Martin F."/>
            <person name="Perotto S."/>
        </authorList>
    </citation>
    <scope>NUCLEOTIDE SEQUENCE [LARGE SCALE GENOMIC DNA]</scope>
    <source>
        <strain evidence="2 3">E</strain>
    </source>
</reference>
<dbReference type="GeneID" id="36580148"/>
<evidence type="ECO:0000313" key="2">
    <source>
        <dbReference type="EMBL" id="PMD62597.1"/>
    </source>
</evidence>
<evidence type="ECO:0000313" key="3">
    <source>
        <dbReference type="Proteomes" id="UP000235371"/>
    </source>
</evidence>
<feature type="compositionally biased region" description="Polar residues" evidence="1">
    <location>
        <begin position="102"/>
        <end position="118"/>
    </location>
</feature>
<dbReference type="AlphaFoldDB" id="A0A2J6THV5"/>
<dbReference type="EMBL" id="KZ613783">
    <property type="protein sequence ID" value="PMD62597.1"/>
    <property type="molecule type" value="Genomic_DNA"/>
</dbReference>
<dbReference type="InParanoid" id="A0A2J6THV5"/>
<dbReference type="RefSeq" id="XP_024739501.1">
    <property type="nucleotide sequence ID" value="XM_024872067.1"/>
</dbReference>
<name>A0A2J6THV5_9HELO</name>
<feature type="region of interest" description="Disordered" evidence="1">
    <location>
        <begin position="95"/>
        <end position="118"/>
    </location>
</feature>
<protein>
    <submittedName>
        <fullName evidence="2">Uncharacterized protein</fullName>
    </submittedName>
</protein>
<evidence type="ECO:0000256" key="1">
    <source>
        <dbReference type="SAM" id="MobiDB-lite"/>
    </source>
</evidence>
<sequence length="118" mass="13181">MRDLKPSLVGTLSHLRFLKADYMMDALGVAQSSLLEGEEDEEMSREMMEDINETRMAKLTVSHKLEDSVACKVQSSARSSGSTKTACTEDCFHSQKPRDDVLSQSTSSTLPYQDHQFS</sequence>
<keyword evidence="3" id="KW-1185">Reference proteome</keyword>
<organism evidence="2 3">
    <name type="scientific">Hyaloscypha bicolor E</name>
    <dbReference type="NCBI Taxonomy" id="1095630"/>
    <lineage>
        <taxon>Eukaryota</taxon>
        <taxon>Fungi</taxon>
        <taxon>Dikarya</taxon>
        <taxon>Ascomycota</taxon>
        <taxon>Pezizomycotina</taxon>
        <taxon>Leotiomycetes</taxon>
        <taxon>Helotiales</taxon>
        <taxon>Hyaloscyphaceae</taxon>
        <taxon>Hyaloscypha</taxon>
        <taxon>Hyaloscypha bicolor</taxon>
    </lineage>
</organism>
<proteinExistence type="predicted"/>